<accession>A0A0V8QA50</accession>
<evidence type="ECO:0000313" key="1">
    <source>
        <dbReference type="EMBL" id="KSV57399.1"/>
    </source>
</evidence>
<dbReference type="STRING" id="290052.ASU35_16345"/>
<dbReference type="RefSeq" id="WP_058354348.1">
    <property type="nucleotide sequence ID" value="NZ_CABMMD010000223.1"/>
</dbReference>
<sequence>MKEIEKEKENIDINQKILSQADLYKILPFGKTKIKELIKAEKLPLVKIGNDYITTFNILENWIKENIGEEIYY</sequence>
<dbReference type="OrthoDB" id="2055784at2"/>
<proteinExistence type="predicted"/>
<keyword evidence="2" id="KW-1185">Reference proteome</keyword>
<dbReference type="EMBL" id="LNAM01000223">
    <property type="protein sequence ID" value="KSV57399.1"/>
    <property type="molecule type" value="Genomic_DNA"/>
</dbReference>
<comment type="caution">
    <text evidence="1">The sequence shown here is derived from an EMBL/GenBank/DDBJ whole genome shotgun (WGS) entry which is preliminary data.</text>
</comment>
<reference evidence="1 2" key="1">
    <citation type="submission" date="2015-11" db="EMBL/GenBank/DDBJ databases">
        <title>Butyribacter intestini gen. nov., sp. nov., a butyric acid-producing bacterium of the family Lachnospiraceae isolated from the human faeces.</title>
        <authorList>
            <person name="Zou Y."/>
            <person name="Xue W."/>
            <person name="Luo G."/>
            <person name="Lv M."/>
        </authorList>
    </citation>
    <scope>NUCLEOTIDE SEQUENCE [LARGE SCALE GENOMIC DNA]</scope>
    <source>
        <strain evidence="1 2">ACET-33324</strain>
    </source>
</reference>
<name>A0A0V8QA50_9FIRM</name>
<dbReference type="AlphaFoldDB" id="A0A0V8QA50"/>
<evidence type="ECO:0008006" key="3">
    <source>
        <dbReference type="Google" id="ProtNLM"/>
    </source>
</evidence>
<evidence type="ECO:0000313" key="2">
    <source>
        <dbReference type="Proteomes" id="UP000054874"/>
    </source>
</evidence>
<organism evidence="1 2">
    <name type="scientific">Acetivibrio ethanolgignens</name>
    <dbReference type="NCBI Taxonomy" id="290052"/>
    <lineage>
        <taxon>Bacteria</taxon>
        <taxon>Bacillati</taxon>
        <taxon>Bacillota</taxon>
        <taxon>Clostridia</taxon>
        <taxon>Eubacteriales</taxon>
        <taxon>Oscillospiraceae</taxon>
        <taxon>Acetivibrio</taxon>
    </lineage>
</organism>
<gene>
    <name evidence="1" type="ORF">ASU35_16345</name>
</gene>
<protein>
    <recommendedName>
        <fullName evidence="3">Helix-turn-helix domain-containing protein</fullName>
    </recommendedName>
</protein>
<dbReference type="Proteomes" id="UP000054874">
    <property type="component" value="Unassembled WGS sequence"/>
</dbReference>